<organism evidence="3 4">
    <name type="scientific">Shimia gijangensis</name>
    <dbReference type="NCBI Taxonomy" id="1470563"/>
    <lineage>
        <taxon>Bacteria</taxon>
        <taxon>Pseudomonadati</taxon>
        <taxon>Pseudomonadota</taxon>
        <taxon>Alphaproteobacteria</taxon>
        <taxon>Rhodobacterales</taxon>
        <taxon>Roseobacteraceae</taxon>
    </lineage>
</organism>
<evidence type="ECO:0000313" key="4">
    <source>
        <dbReference type="Proteomes" id="UP000183982"/>
    </source>
</evidence>
<evidence type="ECO:0000256" key="1">
    <source>
        <dbReference type="ARBA" id="ARBA00022679"/>
    </source>
</evidence>
<dbReference type="Pfam" id="PF13432">
    <property type="entry name" value="TPR_16"/>
    <property type="match status" value="1"/>
</dbReference>
<dbReference type="EMBL" id="FQZQ01000018">
    <property type="protein sequence ID" value="SHK06341.1"/>
    <property type="molecule type" value="Genomic_DNA"/>
</dbReference>
<dbReference type="SMART" id="SM00028">
    <property type="entry name" value="TPR"/>
    <property type="match status" value="6"/>
</dbReference>
<accession>A0A1M6PEJ6</accession>
<name>A0A1M6PEJ6_9RHOB</name>
<protein>
    <submittedName>
        <fullName evidence="3">Tetratricopeptide (TPR) repeat</fullName>
    </submittedName>
</protein>
<evidence type="ECO:0000256" key="2">
    <source>
        <dbReference type="PROSITE-ProRule" id="PRU00339"/>
    </source>
</evidence>
<dbReference type="GO" id="GO:0008476">
    <property type="term" value="F:protein-tyrosine sulfotransferase activity"/>
    <property type="evidence" value="ECO:0007669"/>
    <property type="project" value="InterPro"/>
</dbReference>
<gene>
    <name evidence="3" type="ORF">SAMN05444000_11819</name>
</gene>
<reference evidence="4" key="1">
    <citation type="submission" date="2016-11" db="EMBL/GenBank/DDBJ databases">
        <authorList>
            <person name="Varghese N."/>
            <person name="Submissions S."/>
        </authorList>
    </citation>
    <scope>NUCLEOTIDE SEQUENCE [LARGE SCALE GENOMIC DNA]</scope>
    <source>
        <strain evidence="4">DSM 100564</strain>
    </source>
</reference>
<dbReference type="PANTHER" id="PTHR12788:SF10">
    <property type="entry name" value="PROTEIN-TYROSINE SULFOTRANSFERASE"/>
    <property type="match status" value="1"/>
</dbReference>
<dbReference type="Gene3D" id="1.25.40.10">
    <property type="entry name" value="Tetratricopeptide repeat domain"/>
    <property type="match status" value="1"/>
</dbReference>
<keyword evidence="4" id="KW-1185">Reference proteome</keyword>
<dbReference type="InterPro" id="IPR011990">
    <property type="entry name" value="TPR-like_helical_dom_sf"/>
</dbReference>
<dbReference type="SUPFAM" id="SSF52540">
    <property type="entry name" value="P-loop containing nucleoside triphosphate hydrolases"/>
    <property type="match status" value="1"/>
</dbReference>
<dbReference type="Gene3D" id="3.40.50.300">
    <property type="entry name" value="P-loop containing nucleotide triphosphate hydrolases"/>
    <property type="match status" value="1"/>
</dbReference>
<dbReference type="InterPro" id="IPR019734">
    <property type="entry name" value="TPR_rpt"/>
</dbReference>
<proteinExistence type="predicted"/>
<dbReference type="OrthoDB" id="9800698at2"/>
<dbReference type="PROSITE" id="PS50005">
    <property type="entry name" value="TPR"/>
    <property type="match status" value="2"/>
</dbReference>
<dbReference type="PANTHER" id="PTHR12788">
    <property type="entry name" value="PROTEIN-TYROSINE SULFOTRANSFERASE 2"/>
    <property type="match status" value="1"/>
</dbReference>
<sequence length="581" mass="64241">MAVTHQQHAQKVMSLMNAGQFVQAAKAAKAALKKFPREGNFANAAGMAMAQSGNLREAISFFSKALKITPGDPGVQDNLIQALVMTDQHTKANELIDKLLPRRADPSQLYHLKASSCARQGNPEAVIEAASKAIAASPKMSLSYNIRGIAHTDLGQDELAYADFEIAHELTPADPDPLANMGIPLSRLDRTDEAMVAIETALTLRPDHINANHRYAVQLAEVGRVEDAIAQYHKLLEIDPLHGEAYSELVLTQSKDRNAELEPKLRTAIAKSPKKAPVQIYLNLGMGNLLYQQGNFEQAGRFLAASNALSAQMRPYDRTVAEAEFDRIVSMFPAGDLAPETGDIDAPQPIFVLGQPRSGTTLTEMILTSHPDVQSCGELPGVGKITLPIVEGQETFDAATFAREYRQRLPKMDPGTLAFVDKMPANYRFIGFLLHAFPNAGIVHIARDPRDVALSMWRSHFPSGWLNFTFELKAMAFNANLYQRYMQHWNTLYGDRILTLNYRDIVSDVEAASHQLAEQCGVDWIPEMASPERNKAKVRTASVVQVRQGVHKKSLGGWRAMEPSLRPFIDALDRDLWPDLD</sequence>
<dbReference type="InterPro" id="IPR027417">
    <property type="entry name" value="P-loop_NTPase"/>
</dbReference>
<keyword evidence="2" id="KW-0802">TPR repeat</keyword>
<dbReference type="Proteomes" id="UP000183982">
    <property type="component" value="Unassembled WGS sequence"/>
</dbReference>
<dbReference type="RefSeq" id="WP_073254541.1">
    <property type="nucleotide sequence ID" value="NZ_FQZQ01000018.1"/>
</dbReference>
<feature type="repeat" description="TPR" evidence="2">
    <location>
        <begin position="175"/>
        <end position="208"/>
    </location>
</feature>
<keyword evidence="1" id="KW-0808">Transferase</keyword>
<dbReference type="Pfam" id="PF13469">
    <property type="entry name" value="Sulfotransfer_3"/>
    <property type="match status" value="1"/>
</dbReference>
<evidence type="ECO:0000313" key="3">
    <source>
        <dbReference type="EMBL" id="SHK06341.1"/>
    </source>
</evidence>
<dbReference type="InterPro" id="IPR026634">
    <property type="entry name" value="TPST-like"/>
</dbReference>
<dbReference type="SUPFAM" id="SSF48452">
    <property type="entry name" value="TPR-like"/>
    <property type="match status" value="2"/>
</dbReference>
<dbReference type="AlphaFoldDB" id="A0A1M6PEJ6"/>
<feature type="repeat" description="TPR" evidence="2">
    <location>
        <begin position="39"/>
        <end position="72"/>
    </location>
</feature>
<dbReference type="STRING" id="1470563.SAMN05444000_11819"/>